<comment type="caution">
    <text evidence="1">The sequence shown here is derived from an EMBL/GenBank/DDBJ whole genome shotgun (WGS) entry which is preliminary data.</text>
</comment>
<dbReference type="AlphaFoldDB" id="A0A0Q4B5T7"/>
<dbReference type="SUPFAM" id="SSF58104">
    <property type="entry name" value="Methyl-accepting chemotaxis protein (MCP) signaling domain"/>
    <property type="match status" value="1"/>
</dbReference>
<proteinExistence type="predicted"/>
<keyword evidence="2" id="KW-1185">Reference proteome</keyword>
<evidence type="ECO:0008006" key="3">
    <source>
        <dbReference type="Google" id="ProtNLM"/>
    </source>
</evidence>
<feature type="non-terminal residue" evidence="1">
    <location>
        <position position="103"/>
    </location>
</feature>
<evidence type="ECO:0000313" key="2">
    <source>
        <dbReference type="Proteomes" id="UP000054172"/>
    </source>
</evidence>
<protein>
    <recommendedName>
        <fullName evidence="3">Methyl-accepting transducer domain-containing protein</fullName>
    </recommendedName>
</protein>
<organism evidence="1 2">
    <name type="scientific">Candidatus [Bacteroides] periocalifornicus</name>
    <dbReference type="NCBI Taxonomy" id="1702214"/>
    <lineage>
        <taxon>Bacteria</taxon>
        <taxon>Pseudomonadati</taxon>
        <taxon>Bacteroidota</taxon>
    </lineage>
</organism>
<name>A0A0Q4B5T7_9BACT</name>
<reference evidence="1" key="1">
    <citation type="submission" date="2015-08" db="EMBL/GenBank/DDBJ databases">
        <title>Candidatus Bacteriodes Periocalifornicus.</title>
        <authorList>
            <person name="McLean J.S."/>
            <person name="Kelley S."/>
        </authorList>
    </citation>
    <scope>NUCLEOTIDE SEQUENCE [LARGE SCALE GENOMIC DNA]</scope>
    <source>
        <strain evidence="1">12B</strain>
    </source>
</reference>
<accession>A0A0Q4B5T7</accession>
<gene>
    <name evidence="1" type="ORF">AL399_09295</name>
</gene>
<evidence type="ECO:0000313" key="1">
    <source>
        <dbReference type="EMBL" id="KQM08084.1"/>
    </source>
</evidence>
<dbReference type="EMBL" id="LIIK01000099">
    <property type="protein sequence ID" value="KQM08084.1"/>
    <property type="molecule type" value="Genomic_DNA"/>
</dbReference>
<sequence length="103" mass="11392">MASEVRNLAEKSREVALAVGAQTQEAVRDVKEAGTYFLNLEGAVTRVAQQTILSISTSQEQEAMADHLQEAVQTLKQNADNETVISEQFERLVQSIETEVTRL</sequence>
<dbReference type="Proteomes" id="UP000054172">
    <property type="component" value="Unassembled WGS sequence"/>
</dbReference>